<dbReference type="InterPro" id="IPR036280">
    <property type="entry name" value="Multihaem_cyt_sf"/>
</dbReference>
<organism evidence="2 3">
    <name type="scientific">Desulfurobacterium atlanticum</name>
    <dbReference type="NCBI Taxonomy" id="240169"/>
    <lineage>
        <taxon>Bacteria</taxon>
        <taxon>Pseudomonadati</taxon>
        <taxon>Aquificota</taxon>
        <taxon>Aquificia</taxon>
        <taxon>Desulfurobacteriales</taxon>
        <taxon>Desulfurobacteriaceae</taxon>
        <taxon>Desulfurobacterium</taxon>
    </lineage>
</organism>
<feature type="chain" id="PRO_5013348583" evidence="1">
    <location>
        <begin position="23"/>
        <end position="357"/>
    </location>
</feature>
<dbReference type="RefSeq" id="WP_089323475.1">
    <property type="nucleotide sequence ID" value="NZ_FZOB01000011.1"/>
</dbReference>
<name>A0A238ZTB6_9BACT</name>
<dbReference type="Gene3D" id="3.90.10.10">
    <property type="entry name" value="Cytochrome C3"/>
    <property type="match status" value="2"/>
</dbReference>
<dbReference type="EMBL" id="FZOB01000011">
    <property type="protein sequence ID" value="SNR86382.1"/>
    <property type="molecule type" value="Genomic_DNA"/>
</dbReference>
<keyword evidence="1" id="KW-0732">Signal</keyword>
<dbReference type="SUPFAM" id="SSF48695">
    <property type="entry name" value="Multiheme cytochromes"/>
    <property type="match status" value="2"/>
</dbReference>
<reference evidence="3" key="1">
    <citation type="submission" date="2017-06" db="EMBL/GenBank/DDBJ databases">
        <authorList>
            <person name="Varghese N."/>
            <person name="Submissions S."/>
        </authorList>
    </citation>
    <scope>NUCLEOTIDE SEQUENCE [LARGE SCALE GENOMIC DNA]</scope>
    <source>
        <strain evidence="3">DSM 15668</strain>
    </source>
</reference>
<sequence>MRGKLKALILCSMLMGATTAYGVTLTNCPPSLTAGGNLPKIGPEEKALFTNPVQPLKPADCGACHYSIYKAMQKEGGRHKFDCTICHKKFHEWNPKMGVKGWQEMMPKCATCHGLYHGPTIPDCAKCHTDPHAIKKPMPVTTPFTGFVGGKKYPGTGQPENYVAKNCQVCHEPIYDLMQQKVTKHTEIGCAACHHSEHGYIPECLECHLPHTPEQTNNDCFACHHNPHDPLNITYGKNTPNSQCAACHALVTKNLETSPTKHSKVACVACHHSKHGFIPRCQDCHGEYPHGKAIHEKYPDCLTCHITPHDPACRSNPKPDDVLKAEFAEEYKALEKLKAFRAKGGKLNYINLEKLTK</sequence>
<protein>
    <submittedName>
        <fullName evidence="2">Uncharacterized protein</fullName>
    </submittedName>
</protein>
<gene>
    <name evidence="2" type="ORF">SAMN06265340_11151</name>
</gene>
<dbReference type="AlphaFoldDB" id="A0A238ZTB6"/>
<proteinExistence type="predicted"/>
<keyword evidence="3" id="KW-1185">Reference proteome</keyword>
<dbReference type="Proteomes" id="UP000198405">
    <property type="component" value="Unassembled WGS sequence"/>
</dbReference>
<dbReference type="OrthoDB" id="5405312at2"/>
<evidence type="ECO:0000313" key="3">
    <source>
        <dbReference type="Proteomes" id="UP000198405"/>
    </source>
</evidence>
<accession>A0A238ZTB6</accession>
<feature type="signal peptide" evidence="1">
    <location>
        <begin position="1"/>
        <end position="22"/>
    </location>
</feature>
<evidence type="ECO:0000313" key="2">
    <source>
        <dbReference type="EMBL" id="SNR86382.1"/>
    </source>
</evidence>
<evidence type="ECO:0000256" key="1">
    <source>
        <dbReference type="SAM" id="SignalP"/>
    </source>
</evidence>